<dbReference type="VEuPathDB" id="FungiDB:BTJ68_15128"/>
<organism evidence="2 5">
    <name type="scientific">Hortaea werneckii EXF-2000</name>
    <dbReference type="NCBI Taxonomy" id="1157616"/>
    <lineage>
        <taxon>Eukaryota</taxon>
        <taxon>Fungi</taxon>
        <taxon>Dikarya</taxon>
        <taxon>Ascomycota</taxon>
        <taxon>Pezizomycotina</taxon>
        <taxon>Dothideomycetes</taxon>
        <taxon>Dothideomycetidae</taxon>
        <taxon>Mycosphaerellales</taxon>
        <taxon>Teratosphaeriaceae</taxon>
        <taxon>Hortaea</taxon>
    </lineage>
</organism>
<dbReference type="EMBL" id="MUNK01000481">
    <property type="protein sequence ID" value="OTA18720.1"/>
    <property type="molecule type" value="Genomic_DNA"/>
</dbReference>
<dbReference type="VEuPathDB" id="FungiDB:BTJ68_15561"/>
<evidence type="ECO:0000256" key="1">
    <source>
        <dbReference type="SAM" id="SignalP"/>
    </source>
</evidence>
<gene>
    <name evidence="4" type="ORF">BTJ68_15128</name>
    <name evidence="2" type="ORF">BTJ68_15561</name>
    <name evidence="3" type="ORF">BTJ68_15606</name>
</gene>
<dbReference type="InParanoid" id="A0A1Z5SL06"/>
<evidence type="ECO:0000313" key="2">
    <source>
        <dbReference type="EMBL" id="OTA14266.1"/>
    </source>
</evidence>
<dbReference type="EMBL" id="MUNK01000547">
    <property type="protein sequence ID" value="OTA14266.1"/>
    <property type="molecule type" value="Genomic_DNA"/>
</dbReference>
<dbReference type="EMBL" id="MUNK01000465">
    <property type="protein sequence ID" value="OTA19422.1"/>
    <property type="molecule type" value="Genomic_DNA"/>
</dbReference>
<accession>A0A1Z5SL06</accession>
<protein>
    <submittedName>
        <fullName evidence="2">Uncharacterized protein</fullName>
    </submittedName>
</protein>
<keyword evidence="1" id="KW-0732">Signal</keyword>
<dbReference type="Proteomes" id="UP000194280">
    <property type="component" value="Unassembled WGS sequence"/>
</dbReference>
<evidence type="ECO:0000313" key="4">
    <source>
        <dbReference type="EMBL" id="OTA19422.1"/>
    </source>
</evidence>
<proteinExistence type="predicted"/>
<dbReference type="VEuPathDB" id="FungiDB:BTJ68_15606"/>
<name>A0A1Z5SL06_HORWE</name>
<sequence>MTRLLVGVASLFVVLGSENTVAFIKRATSYYRGWTLLSQAFDVFCSSWHQRSERCARGSR</sequence>
<reference evidence="2 5" key="1">
    <citation type="submission" date="2017-01" db="EMBL/GenBank/DDBJ databases">
        <title>The recent genome duplication of the halophilic yeast Hortaea werneckii: insights from long-read sequencing.</title>
        <authorList>
            <person name="Sinha S."/>
            <person name="Flibotte S."/>
            <person name="Neira M."/>
            <person name="Lenassi M."/>
            <person name="Gostincar C."/>
            <person name="Stajich J.E."/>
            <person name="Nislow C.E."/>
        </authorList>
    </citation>
    <scope>NUCLEOTIDE SEQUENCE [LARGE SCALE GENOMIC DNA]</scope>
    <source>
        <strain evidence="2 5">EXF-2000</strain>
    </source>
</reference>
<feature type="signal peptide" evidence="1">
    <location>
        <begin position="1"/>
        <end position="16"/>
    </location>
</feature>
<evidence type="ECO:0000313" key="3">
    <source>
        <dbReference type="EMBL" id="OTA18720.1"/>
    </source>
</evidence>
<feature type="chain" id="PRO_5011909302" evidence="1">
    <location>
        <begin position="17"/>
        <end position="60"/>
    </location>
</feature>
<dbReference type="AlphaFoldDB" id="A0A1Z5SL06"/>
<evidence type="ECO:0000313" key="5">
    <source>
        <dbReference type="Proteomes" id="UP000194280"/>
    </source>
</evidence>
<comment type="caution">
    <text evidence="2">The sequence shown here is derived from an EMBL/GenBank/DDBJ whole genome shotgun (WGS) entry which is preliminary data.</text>
</comment>
<keyword evidence="5" id="KW-1185">Reference proteome</keyword>